<feature type="modified residue" description="4-aspartylphosphate" evidence="1">
    <location>
        <position position="60"/>
    </location>
</feature>
<dbReference type="RefSeq" id="WP_215610426.1">
    <property type="nucleotide sequence ID" value="NZ_JADOES010000044.1"/>
</dbReference>
<dbReference type="AlphaFoldDB" id="A0A947DHP0"/>
<dbReference type="SMART" id="SM00448">
    <property type="entry name" value="REC"/>
    <property type="match status" value="1"/>
</dbReference>
<feature type="domain" description="Response regulatory" evidence="2">
    <location>
        <begin position="2"/>
        <end position="127"/>
    </location>
</feature>
<dbReference type="Gene3D" id="3.40.50.2300">
    <property type="match status" value="1"/>
</dbReference>
<keyword evidence="1" id="KW-0597">Phosphoprotein</keyword>
<dbReference type="EMBL" id="JADOES010000044">
    <property type="protein sequence ID" value="MBT9317362.1"/>
    <property type="molecule type" value="Genomic_DNA"/>
</dbReference>
<gene>
    <name evidence="3" type="ORF">IXB50_18225</name>
</gene>
<comment type="caution">
    <text evidence="3">The sequence shown here is derived from an EMBL/GenBank/DDBJ whole genome shotgun (WGS) entry which is preliminary data.</text>
</comment>
<dbReference type="PANTHER" id="PTHR44520:SF2">
    <property type="entry name" value="RESPONSE REGULATOR RCP1"/>
    <property type="match status" value="1"/>
</dbReference>
<dbReference type="SUPFAM" id="SSF52172">
    <property type="entry name" value="CheY-like"/>
    <property type="match status" value="1"/>
</dbReference>
<dbReference type="PANTHER" id="PTHR44520">
    <property type="entry name" value="RESPONSE REGULATOR RCP1-RELATED"/>
    <property type="match status" value="1"/>
</dbReference>
<dbReference type="Proteomes" id="UP000717364">
    <property type="component" value="Unassembled WGS sequence"/>
</dbReference>
<dbReference type="CDD" id="cd17557">
    <property type="entry name" value="REC_Rcp-like"/>
    <property type="match status" value="1"/>
</dbReference>
<dbReference type="Pfam" id="PF00072">
    <property type="entry name" value="Response_reg"/>
    <property type="match status" value="1"/>
</dbReference>
<proteinExistence type="predicted"/>
<evidence type="ECO:0000256" key="1">
    <source>
        <dbReference type="PROSITE-ProRule" id="PRU00169"/>
    </source>
</evidence>
<evidence type="ECO:0000313" key="4">
    <source>
        <dbReference type="Proteomes" id="UP000717364"/>
    </source>
</evidence>
<organism evidence="3 4">
    <name type="scientific">Leptothoe spongobia TAU-MAC 1115</name>
    <dbReference type="NCBI Taxonomy" id="1967444"/>
    <lineage>
        <taxon>Bacteria</taxon>
        <taxon>Bacillati</taxon>
        <taxon>Cyanobacteriota</taxon>
        <taxon>Cyanophyceae</taxon>
        <taxon>Nodosilineales</taxon>
        <taxon>Cymatolegaceae</taxon>
        <taxon>Leptothoe</taxon>
        <taxon>Leptothoe spongobia</taxon>
    </lineage>
</organism>
<reference evidence="3" key="2">
    <citation type="journal article" date="2021" name="Mar. Drugs">
        <title>Genome Reduction and Secondary Metabolism of the Marine Sponge-Associated Cyanobacterium Leptothoe.</title>
        <authorList>
            <person name="Konstantinou D."/>
            <person name="Popin R.V."/>
            <person name="Fewer D.P."/>
            <person name="Sivonen K."/>
            <person name="Gkelis S."/>
        </authorList>
    </citation>
    <scope>NUCLEOTIDE SEQUENCE</scope>
    <source>
        <strain evidence="3">TAU-MAC 1115</strain>
    </source>
</reference>
<dbReference type="GO" id="GO:0000160">
    <property type="term" value="P:phosphorelay signal transduction system"/>
    <property type="evidence" value="ECO:0007669"/>
    <property type="project" value="InterPro"/>
</dbReference>
<evidence type="ECO:0000259" key="2">
    <source>
        <dbReference type="PROSITE" id="PS50110"/>
    </source>
</evidence>
<accession>A0A947DHP0</accession>
<keyword evidence="4" id="KW-1185">Reference proteome</keyword>
<dbReference type="PROSITE" id="PS50110">
    <property type="entry name" value="RESPONSE_REGULATORY"/>
    <property type="match status" value="1"/>
</dbReference>
<dbReference type="InterPro" id="IPR011006">
    <property type="entry name" value="CheY-like_superfamily"/>
</dbReference>
<protein>
    <submittedName>
        <fullName evidence="3">Response regulator</fullName>
    </submittedName>
</protein>
<reference evidence="3" key="1">
    <citation type="submission" date="2020-11" db="EMBL/GenBank/DDBJ databases">
        <authorList>
            <person name="Konstantinou D."/>
            <person name="Gkelis S."/>
            <person name="Popin R."/>
            <person name="Fewer D."/>
            <person name="Sivonen K."/>
        </authorList>
    </citation>
    <scope>NUCLEOTIDE SEQUENCE</scope>
    <source>
        <strain evidence="3">TAU-MAC 1115</strain>
    </source>
</reference>
<name>A0A947DHP0_9CYAN</name>
<evidence type="ECO:0000313" key="3">
    <source>
        <dbReference type="EMBL" id="MBT9317362.1"/>
    </source>
</evidence>
<sequence length="143" mass="16166">MDLLLVEDNAADAFLIKAFLQNSQLPNTLYQVQDGEAAMAFLRQEADYAGVPRPNLILLDLNLPKKDGCEVLEELKADPHLQGIPVIVMTGSSATQDILRSYELHASCYVTKPSDLDEFNRTMKSLENFWFNYVKLPTNFVRD</sequence>
<dbReference type="InterPro" id="IPR001789">
    <property type="entry name" value="Sig_transdc_resp-reg_receiver"/>
</dbReference>
<dbReference type="InterPro" id="IPR052893">
    <property type="entry name" value="TCS_response_regulator"/>
</dbReference>